<dbReference type="EMBL" id="CP012333">
    <property type="protein sequence ID" value="AKU97781.1"/>
    <property type="molecule type" value="Genomic_DNA"/>
</dbReference>
<evidence type="ECO:0000313" key="1">
    <source>
        <dbReference type="EMBL" id="AKU97781.1"/>
    </source>
</evidence>
<proteinExistence type="predicted"/>
<dbReference type="AlphaFoldDB" id="A0A0K1PWN1"/>
<dbReference type="Proteomes" id="UP000064967">
    <property type="component" value="Chromosome"/>
</dbReference>
<sequence>MGRCTRSPASMLRLLDKVSAHVPLVKIAGHFRNVYGMATLRVSADR</sequence>
<evidence type="ECO:0000313" key="2">
    <source>
        <dbReference type="Proteomes" id="UP000064967"/>
    </source>
</evidence>
<protein>
    <submittedName>
        <fullName evidence="1">Uncharacterized protein</fullName>
    </submittedName>
</protein>
<dbReference type="STRING" id="1391654.AKJ09_04445"/>
<reference evidence="1 2" key="1">
    <citation type="submission" date="2015-08" db="EMBL/GenBank/DDBJ databases">
        <authorList>
            <person name="Babu N.S."/>
            <person name="Beckwith C.J."/>
            <person name="Beseler K.G."/>
            <person name="Brison A."/>
            <person name="Carone J.V."/>
            <person name="Caskin T.P."/>
            <person name="Diamond M."/>
            <person name="Durham M.E."/>
            <person name="Foxe J.M."/>
            <person name="Go M."/>
            <person name="Henderson B.A."/>
            <person name="Jones I.B."/>
            <person name="McGettigan J.A."/>
            <person name="Micheletti S.J."/>
            <person name="Nasrallah M.E."/>
            <person name="Ortiz D."/>
            <person name="Piller C.R."/>
            <person name="Privatt S.R."/>
            <person name="Schneider S.L."/>
            <person name="Sharp S."/>
            <person name="Smith T.C."/>
            <person name="Stanton J.D."/>
            <person name="Ullery H.E."/>
            <person name="Wilson R.J."/>
            <person name="Serrano M.G."/>
            <person name="Buck G."/>
            <person name="Lee V."/>
            <person name="Wang Y."/>
            <person name="Carvalho R."/>
            <person name="Voegtly L."/>
            <person name="Shi R."/>
            <person name="Duckworth R."/>
            <person name="Johnson A."/>
            <person name="Loviza R."/>
            <person name="Walstead R."/>
            <person name="Shah Z."/>
            <person name="Kiflezghi M."/>
            <person name="Wade K."/>
            <person name="Ball S.L."/>
            <person name="Bradley K.W."/>
            <person name="Asai D.J."/>
            <person name="Bowman C.A."/>
            <person name="Russell D.A."/>
            <person name="Pope W.H."/>
            <person name="Jacobs-Sera D."/>
            <person name="Hendrix R.W."/>
            <person name="Hatfull G.F."/>
        </authorList>
    </citation>
    <scope>NUCLEOTIDE SEQUENCE [LARGE SCALE GENOMIC DNA]</scope>
    <source>
        <strain evidence="1 2">DSM 27648</strain>
    </source>
</reference>
<keyword evidence="2" id="KW-1185">Reference proteome</keyword>
<accession>A0A0K1PWN1</accession>
<gene>
    <name evidence="1" type="ORF">AKJ09_04445</name>
</gene>
<dbReference type="KEGG" id="llu:AKJ09_04445"/>
<name>A0A0K1PWN1_9BACT</name>
<organism evidence="1 2">
    <name type="scientific">Labilithrix luteola</name>
    <dbReference type="NCBI Taxonomy" id="1391654"/>
    <lineage>
        <taxon>Bacteria</taxon>
        <taxon>Pseudomonadati</taxon>
        <taxon>Myxococcota</taxon>
        <taxon>Polyangia</taxon>
        <taxon>Polyangiales</taxon>
        <taxon>Labilitrichaceae</taxon>
        <taxon>Labilithrix</taxon>
    </lineage>
</organism>